<name>A0AAE9FCK5_CAEBR</name>
<dbReference type="Pfam" id="PF13499">
    <property type="entry name" value="EF-hand_7"/>
    <property type="match status" value="1"/>
</dbReference>
<dbReference type="PROSITE" id="PS50222">
    <property type="entry name" value="EF_HAND_2"/>
    <property type="match status" value="4"/>
</dbReference>
<organism evidence="5 6">
    <name type="scientific">Caenorhabditis briggsae</name>
    <dbReference type="NCBI Taxonomy" id="6238"/>
    <lineage>
        <taxon>Eukaryota</taxon>
        <taxon>Metazoa</taxon>
        <taxon>Ecdysozoa</taxon>
        <taxon>Nematoda</taxon>
        <taxon>Chromadorea</taxon>
        <taxon>Rhabditida</taxon>
        <taxon>Rhabditina</taxon>
        <taxon>Rhabditomorpha</taxon>
        <taxon>Rhabditoidea</taxon>
        <taxon>Rhabditidae</taxon>
        <taxon>Peloderinae</taxon>
        <taxon>Caenorhabditis</taxon>
    </lineage>
</organism>
<dbReference type="InterPro" id="IPR018247">
    <property type="entry name" value="EF_Hand_1_Ca_BS"/>
</dbReference>
<evidence type="ECO:0000256" key="2">
    <source>
        <dbReference type="ARBA" id="ARBA00022837"/>
    </source>
</evidence>
<evidence type="ECO:0000313" key="5">
    <source>
        <dbReference type="EMBL" id="UMM42860.1"/>
    </source>
</evidence>
<feature type="domain" description="EF-hand" evidence="4">
    <location>
        <begin position="48"/>
        <end position="83"/>
    </location>
</feature>
<evidence type="ECO:0000313" key="6">
    <source>
        <dbReference type="Proteomes" id="UP000829354"/>
    </source>
</evidence>
<dbReference type="Proteomes" id="UP000829354">
    <property type="component" value="Chromosome X"/>
</dbReference>
<gene>
    <name evidence="5" type="ORF">L5515_018530</name>
</gene>
<feature type="compositionally biased region" description="Basic and acidic residues" evidence="3">
    <location>
        <begin position="257"/>
        <end position="278"/>
    </location>
</feature>
<feature type="domain" description="EF-hand" evidence="4">
    <location>
        <begin position="219"/>
        <end position="253"/>
    </location>
</feature>
<dbReference type="InterPro" id="IPR011992">
    <property type="entry name" value="EF-hand-dom_pair"/>
</dbReference>
<feature type="compositionally biased region" description="Polar residues" evidence="3">
    <location>
        <begin position="21"/>
        <end position="39"/>
    </location>
</feature>
<evidence type="ECO:0000256" key="1">
    <source>
        <dbReference type="ARBA" id="ARBA00022737"/>
    </source>
</evidence>
<evidence type="ECO:0000259" key="4">
    <source>
        <dbReference type="PROSITE" id="PS50222"/>
    </source>
</evidence>
<dbReference type="PANTHER" id="PTHR23050">
    <property type="entry name" value="CALCIUM BINDING PROTEIN"/>
    <property type="match status" value="1"/>
</dbReference>
<dbReference type="AlphaFoldDB" id="A0AAE9FCK5"/>
<accession>A0AAE9FCK5</accession>
<dbReference type="SUPFAM" id="SSF47473">
    <property type="entry name" value="EF-hand"/>
    <property type="match status" value="1"/>
</dbReference>
<reference evidence="5 6" key="1">
    <citation type="submission" date="2022-04" db="EMBL/GenBank/DDBJ databases">
        <title>Chromosome-level reference genomes for two strains of Caenorhabditis briggsae: an improved platform for comparative genomics.</title>
        <authorList>
            <person name="Stevens L."/>
            <person name="Andersen E."/>
        </authorList>
    </citation>
    <scope>NUCLEOTIDE SEQUENCE [LARGE SCALE GENOMIC DNA]</scope>
    <source>
        <strain evidence="5">VX34</strain>
        <tissue evidence="5">Whole-organism</tissue>
    </source>
</reference>
<dbReference type="SMART" id="SM00054">
    <property type="entry name" value="EFh"/>
    <property type="match status" value="4"/>
</dbReference>
<dbReference type="InterPro" id="IPR050145">
    <property type="entry name" value="Centrin_CML-like"/>
</dbReference>
<dbReference type="EMBL" id="CP092625">
    <property type="protein sequence ID" value="UMM42860.1"/>
    <property type="molecule type" value="Genomic_DNA"/>
</dbReference>
<dbReference type="Pfam" id="PF00036">
    <property type="entry name" value="EF-hand_1"/>
    <property type="match status" value="1"/>
</dbReference>
<dbReference type="InterPro" id="IPR002048">
    <property type="entry name" value="EF_hand_dom"/>
</dbReference>
<dbReference type="Gene3D" id="1.10.238.10">
    <property type="entry name" value="EF-hand"/>
    <property type="match status" value="2"/>
</dbReference>
<dbReference type="Pfam" id="PF13405">
    <property type="entry name" value="EF-hand_6"/>
    <property type="match status" value="1"/>
</dbReference>
<proteinExistence type="predicted"/>
<keyword evidence="6" id="KW-1185">Reference proteome</keyword>
<evidence type="ECO:0000256" key="3">
    <source>
        <dbReference type="SAM" id="MobiDB-lite"/>
    </source>
</evidence>
<feature type="region of interest" description="Disordered" evidence="3">
    <location>
        <begin position="257"/>
        <end position="290"/>
    </location>
</feature>
<sequence>MRSAKVGVARQLETKKPQTGRKISTSSRGTIHSQQSQPEDIQMKYTRKELKEYRQLFNMFDTDGSGAIGNEELKQAMISIGLHANKAEIDNVIKEAIPFLFIHRNMGCCWSTVRRFFGRSAPVSRRFSMSSWSSSSLAEIYKKRYSFSYNKQYEQVDADGNGEIDFEEFCACMKKSQNIVKSTNEELIRECFEIFDQDRNGIITENEFKYIAKEFGDYDDELAEKVFRELDVSSNGHLSADQFATIVEDYLLSDPVKYETDGGDSDVERYEDRRDDRASPMPNHLPTVQE</sequence>
<dbReference type="FunFam" id="1.10.238.10:FF:000001">
    <property type="entry name" value="Calmodulin 1"/>
    <property type="match status" value="1"/>
</dbReference>
<dbReference type="GO" id="GO:0005509">
    <property type="term" value="F:calcium ion binding"/>
    <property type="evidence" value="ECO:0007669"/>
    <property type="project" value="InterPro"/>
</dbReference>
<feature type="domain" description="EF-hand" evidence="4">
    <location>
        <begin position="144"/>
        <end position="179"/>
    </location>
</feature>
<keyword evidence="2" id="KW-0106">Calcium</keyword>
<feature type="region of interest" description="Disordered" evidence="3">
    <location>
        <begin position="1"/>
        <end position="41"/>
    </location>
</feature>
<dbReference type="PROSITE" id="PS00018">
    <property type="entry name" value="EF_HAND_1"/>
    <property type="match status" value="3"/>
</dbReference>
<keyword evidence="1" id="KW-0677">Repeat</keyword>
<feature type="domain" description="EF-hand" evidence="4">
    <location>
        <begin position="183"/>
        <end position="218"/>
    </location>
</feature>
<protein>
    <recommendedName>
        <fullName evidence="4">EF-hand domain-containing protein</fullName>
    </recommendedName>
</protein>